<dbReference type="Proteomes" id="UP000660611">
    <property type="component" value="Unassembled WGS sequence"/>
</dbReference>
<keyword evidence="1" id="KW-0175">Coiled coil</keyword>
<protein>
    <recommendedName>
        <fullName evidence="6">Tc toxin complex TcA C-terminal TcB-binding domain-containing protein</fullName>
    </recommendedName>
</protein>
<dbReference type="Pfam" id="PF20220">
    <property type="entry name" value="ABC_toxin_N"/>
    <property type="match status" value="1"/>
</dbReference>
<sequence length="1760" mass="187685">MPRLEYSVSSPPAGAAVGRTVTMSGLARVVAANSGKLLVISIDDIRVEFGAGGPVVTAGQTGNTWSASTLLPSTIPGGTSLRLTATLRGTNQFDVGIPGEPAEPGPEIPFETSLFVDVQVAVSPAPGFALTEPANGQVVNLGAGGGQVDVALTLQGEQFYPVTINISADGKVVSQQITGGTQFRRTIDLAPMPLGARPVAVTAANRDRTSAAQTRTVTGRDVGVPDLEVVTPVPHANIIGNPDGTAVVPMTGTAPDPQSGMVGGQAKVEWALSLGGSRTPATPGPGNDFSSWTANVPVTGFGAHSISVWATDNAGNTALPVTVPVTVISSFVPADLDERLSEREYLAALLSFAQEQVTVPGPPPAPLDTATLVGVLGQPVDRLSQPLSAAADLGGRPVNQLRVPLELLRARIAATHGSTPRGTLGEAEYRDAAYATLLATAGTSTAELRLARGADPAERQALAARLGIRLSTTTPDELGLLLLDGPARTEAALESLFGLPTTIVTDPLREPAMPLLLTWRLKALALSWAEQDQHPTTPPPFAVLADPDVVGAADVVADPKGDPIRALLTQRAGVLSAYANQLDQQRTGAPDAAKGMAAILGTALPGADLAALETRDRQGGDIAADLRGLGLTRTGFLNLRRATRLAATGPLTPAEWADAIAVLVGAHKSTLVAAWLAQETGFVLSPDFFTLSATDTGPVVNPLRVDPRARAGWRSVLRGRVAQRQDLIDASAQAVSATEQATLPILRDALLAHLLPAGSDDITEIGEALSGLFLVDVLAAGALRTTRIRQAVESVQSLLSAKRSGELVPAHPAFGWQIEVDVFTAAWVWMGELGSWQAATMAFLFPERHLDPTLLVPGNDPPSPLDTLFTTIRGSGPFSAEGAVVAGRHYLDGIGVHDLAYLNPQRSLEHQRRLRDRSAQLPEPAARAAFWVVPLLLAQRLQSAGDFRAALDWYWIVYPYDVADPVRSFHKMNTEQLFRPDLTFPPGWTTMLDPFALIANRPAPYNRYTLLAVIRCHLDFADAEFTRETDESIANARTLYVTARRLLDAPVFVPQLPVNHGEPALPIPELDALRARARVQLAKLRQGRNIAGMPRTQGITAQTTVRQPTPLRFKTLLERARQLTAQASQIEAGYLAALEKYDERGLRLFDALKGVDLSAAQVTLAVTRVKEATDGVAAAVAQRDKADVMAGTYTQLIDAPPNRYEQDLLDQFPRMRDIRNHIADTDAAIGVMQAASNAAGFFKAVQSLGASVALGVGLGTASVAKGFLENSLNNLDAQIQANQLQAGIEQRRQDWRVQQTAAEQEALVAAAQVVIANDQVAIADQEQVIANLQHDQSVALVRFLNAQFTNADLYQWMSNTLGGVYRYFLQQATATARLAQAQLAFERAEAEQALIRNDYWQPPQKAGASTVQIDRRGLTGAEQLTADVSRLEDYALHSERRRLNLSQTFSLARLMPVEFLEFRRTGTLSFATPMALFDNDFPGHYLRMIRQVRTSVVALVPPDRGIRATLYSNGISRVITGQDGTFGDIVLRHDPTIVALTSPINASGVFELDTQTEVLLPFESSGVDTTWELQLPPAANPFDFDSIADVLVTVEYTALHDENYRSQVTAKLNTNRERGADRVFSLAQDFPDQWYDLNNTIPAGADRRITVPLRDVDFPFGVEALSTAAVAVRLVGGAQLPDVTLTLTKGTAGGAATVTNGLAGTRRGNAPAWLPLTGGSPAGEWQLAFGADAANLFAAGALDDILLMISWAGQGPAWTA</sequence>
<feature type="coiled-coil region" evidence="1">
    <location>
        <begin position="1369"/>
        <end position="1398"/>
    </location>
</feature>
<feature type="domain" description="ABC toxin N-terminal" evidence="3">
    <location>
        <begin position="747"/>
        <end position="854"/>
    </location>
</feature>
<dbReference type="RefSeq" id="WP_203852195.1">
    <property type="nucleotide sequence ID" value="NZ_BAAAVW010000028.1"/>
</dbReference>
<organism evidence="4 5">
    <name type="scientific">Dactylosporangium siamense</name>
    <dbReference type="NCBI Taxonomy" id="685454"/>
    <lineage>
        <taxon>Bacteria</taxon>
        <taxon>Bacillati</taxon>
        <taxon>Actinomycetota</taxon>
        <taxon>Actinomycetes</taxon>
        <taxon>Micromonosporales</taxon>
        <taxon>Micromonosporaceae</taxon>
        <taxon>Dactylosporangium</taxon>
    </lineage>
</organism>
<comment type="caution">
    <text evidence="4">The sequence shown here is derived from an EMBL/GenBank/DDBJ whole genome shotgun (WGS) entry which is preliminary data.</text>
</comment>
<evidence type="ECO:0000259" key="2">
    <source>
        <dbReference type="Pfam" id="PF18276"/>
    </source>
</evidence>
<gene>
    <name evidence="4" type="ORF">Dsi01nite_085920</name>
</gene>
<evidence type="ECO:0008006" key="6">
    <source>
        <dbReference type="Google" id="ProtNLM"/>
    </source>
</evidence>
<dbReference type="EMBL" id="BONQ01000132">
    <property type="protein sequence ID" value="GIG50551.1"/>
    <property type="molecule type" value="Genomic_DNA"/>
</dbReference>
<keyword evidence="5" id="KW-1185">Reference proteome</keyword>
<feature type="domain" description="Tc toxin complex TcA C-terminal TcB-binding" evidence="2">
    <location>
        <begin position="1312"/>
        <end position="1598"/>
    </location>
</feature>
<evidence type="ECO:0000256" key="1">
    <source>
        <dbReference type="SAM" id="Coils"/>
    </source>
</evidence>
<dbReference type="InterPro" id="IPR046839">
    <property type="entry name" value="ABC_toxin_N"/>
</dbReference>
<name>A0A919PU20_9ACTN</name>
<evidence type="ECO:0000313" key="4">
    <source>
        <dbReference type="EMBL" id="GIG50551.1"/>
    </source>
</evidence>
<dbReference type="Pfam" id="PF18276">
    <property type="entry name" value="TcA_TcB_BD"/>
    <property type="match status" value="1"/>
</dbReference>
<evidence type="ECO:0000313" key="5">
    <source>
        <dbReference type="Proteomes" id="UP000660611"/>
    </source>
</evidence>
<proteinExistence type="predicted"/>
<evidence type="ECO:0000259" key="3">
    <source>
        <dbReference type="Pfam" id="PF20220"/>
    </source>
</evidence>
<dbReference type="InterPro" id="IPR040840">
    <property type="entry name" value="TcA_TcB_BD"/>
</dbReference>
<reference evidence="4" key="1">
    <citation type="submission" date="2021-01" db="EMBL/GenBank/DDBJ databases">
        <title>Whole genome shotgun sequence of Dactylosporangium siamense NBRC 106093.</title>
        <authorList>
            <person name="Komaki H."/>
            <person name="Tamura T."/>
        </authorList>
    </citation>
    <scope>NUCLEOTIDE SEQUENCE</scope>
    <source>
        <strain evidence="4">NBRC 106093</strain>
    </source>
</reference>
<accession>A0A919PU20</accession>